<dbReference type="Pfam" id="PF00443">
    <property type="entry name" value="UCH"/>
    <property type="match status" value="1"/>
</dbReference>
<keyword evidence="4" id="KW-1185">Reference proteome</keyword>
<comment type="caution">
    <text evidence="3">The sequence shown here is derived from an EMBL/GenBank/DDBJ whole genome shotgun (WGS) entry which is preliminary data.</text>
</comment>
<protein>
    <submittedName>
        <fullName evidence="3">23851_t:CDS:1</fullName>
    </submittedName>
</protein>
<dbReference type="OrthoDB" id="289038at2759"/>
<dbReference type="Pfam" id="PF12436">
    <property type="entry name" value="USP7_ICP0_bdg"/>
    <property type="match status" value="1"/>
</dbReference>
<dbReference type="AlphaFoldDB" id="A0A9N8VM53"/>
<evidence type="ECO:0000313" key="4">
    <source>
        <dbReference type="Proteomes" id="UP000789759"/>
    </source>
</evidence>
<dbReference type="Gene3D" id="3.10.20.90">
    <property type="entry name" value="Phosphatidylinositol 3-kinase Catalytic Subunit, Chain A, domain 1"/>
    <property type="match status" value="2"/>
</dbReference>
<evidence type="ECO:0000259" key="2">
    <source>
        <dbReference type="PROSITE" id="PS50235"/>
    </source>
</evidence>
<proteinExistence type="predicted"/>
<evidence type="ECO:0000256" key="1">
    <source>
        <dbReference type="ARBA" id="ARBA00022786"/>
    </source>
</evidence>
<dbReference type="SUPFAM" id="SSF54001">
    <property type="entry name" value="Cysteine proteinases"/>
    <property type="match status" value="1"/>
</dbReference>
<reference evidence="3" key="1">
    <citation type="submission" date="2021-06" db="EMBL/GenBank/DDBJ databases">
        <authorList>
            <person name="Kallberg Y."/>
            <person name="Tangrot J."/>
            <person name="Rosling A."/>
        </authorList>
    </citation>
    <scope>NUCLEOTIDE SEQUENCE</scope>
    <source>
        <strain evidence="3">FL966</strain>
    </source>
</reference>
<dbReference type="PANTHER" id="PTHR24006">
    <property type="entry name" value="UBIQUITIN CARBOXYL-TERMINAL HYDROLASE"/>
    <property type="match status" value="1"/>
</dbReference>
<gene>
    <name evidence="3" type="ORF">CPELLU_LOCUS331</name>
</gene>
<dbReference type="GO" id="GO:0005634">
    <property type="term" value="C:nucleus"/>
    <property type="evidence" value="ECO:0007669"/>
    <property type="project" value="TreeGrafter"/>
</dbReference>
<feature type="domain" description="USP" evidence="2">
    <location>
        <begin position="12"/>
        <end position="310"/>
    </location>
</feature>
<dbReference type="PROSITE" id="PS50235">
    <property type="entry name" value="USP_3"/>
    <property type="match status" value="1"/>
</dbReference>
<dbReference type="InterPro" id="IPR028889">
    <property type="entry name" value="USP"/>
</dbReference>
<keyword evidence="1" id="KW-0833">Ubl conjugation pathway</keyword>
<dbReference type="GO" id="GO:0031647">
    <property type="term" value="P:regulation of protein stability"/>
    <property type="evidence" value="ECO:0007669"/>
    <property type="project" value="TreeGrafter"/>
</dbReference>
<dbReference type="InterPro" id="IPR024729">
    <property type="entry name" value="USP7_ICP0-binding_dom"/>
</dbReference>
<dbReference type="GO" id="GO:0016579">
    <property type="term" value="P:protein deubiquitination"/>
    <property type="evidence" value="ECO:0007669"/>
    <property type="project" value="InterPro"/>
</dbReference>
<dbReference type="InterPro" id="IPR001394">
    <property type="entry name" value="Peptidase_C19_UCH"/>
</dbReference>
<dbReference type="Gene3D" id="3.90.70.10">
    <property type="entry name" value="Cysteine proteinases"/>
    <property type="match status" value="1"/>
</dbReference>
<accession>A0A9N8VM53</accession>
<dbReference type="PANTHER" id="PTHR24006:SF644">
    <property type="entry name" value="UBIQUITIN CARBOXYL-TERMINAL HYDROLASE 7"/>
    <property type="match status" value="1"/>
</dbReference>
<name>A0A9N8VM53_9GLOM</name>
<dbReference type="InterPro" id="IPR050164">
    <property type="entry name" value="Peptidase_C19"/>
</dbReference>
<dbReference type="EMBL" id="CAJVQA010000083">
    <property type="protein sequence ID" value="CAG8454779.1"/>
    <property type="molecule type" value="Genomic_DNA"/>
</dbReference>
<dbReference type="GO" id="GO:0004843">
    <property type="term" value="F:cysteine-type deubiquitinase activity"/>
    <property type="evidence" value="ECO:0007669"/>
    <property type="project" value="InterPro"/>
</dbReference>
<organism evidence="3 4">
    <name type="scientific">Cetraspora pellucida</name>
    <dbReference type="NCBI Taxonomy" id="1433469"/>
    <lineage>
        <taxon>Eukaryota</taxon>
        <taxon>Fungi</taxon>
        <taxon>Fungi incertae sedis</taxon>
        <taxon>Mucoromycota</taxon>
        <taxon>Glomeromycotina</taxon>
        <taxon>Glomeromycetes</taxon>
        <taxon>Diversisporales</taxon>
        <taxon>Gigasporaceae</taxon>
        <taxon>Cetraspora</taxon>
    </lineage>
</organism>
<dbReference type="InterPro" id="IPR038765">
    <property type="entry name" value="Papain-like_cys_pep_sf"/>
</dbReference>
<sequence>MRFYEEEVKEYVGLKNQGATSYLNVELQLLYSIKYFCKAIYQIPTEDDDPNKSIPLAMQRIFYQLEESNTPVETTELTRTLGWNAIDSFIPYDAQEFNRLLLGNLEYKMKDAISKLFIGKMKSYVKCVNVNYESSHIEDYYDIQLNVKGCKTLNDSFLEYIREESCEENNKYKTETYGLQNAKKGVIFESFPPVLRIQLKRFEHDMKRDATVKINDCLEYPMEIDLQNYLSSDNNESKPHNYLLHGVIVHSGDLHEGSYYAFLKPEKNGKWFKFDDDRVISVIDKEVLEDNYGGGIAIGTSAYILVYIHESDIDFVQSPVLYKDIPENLQKRLAEEKVLYEKKKKEAEERHLYLTIKIVTLTTFAHHQGFDLANFDDQQYPLSDVLQLKVLKSDAYGIFKAQVAHHFGISEDQMRFWVFANRQNKTVRPDTPIQAHWPGLIMEEIYMKMAPRQNEMKLFLEVADKPIIGKTWFRKTDGNSHRMIFIKYFNPDTQSLEGLCHVYVQTFGKVGDIIPILCKKKKFPRRTSLKIYKEIKPNMIEEMKLKLTFQQSEIRNGDIICFRKALTKQEVKKHTVAGRICDIPTFYESLSMRIVVQFKPKHKDREQKPEFDLVLNKKYTYDEVANCVAVYLNTNPLKLRFTTAYPTTGKYKIGIESTTTQTLSEMLQTTHLDSINLLYYETPDISILYRG</sequence>
<dbReference type="Proteomes" id="UP000789759">
    <property type="component" value="Unassembled WGS sequence"/>
</dbReference>
<evidence type="ECO:0000313" key="3">
    <source>
        <dbReference type="EMBL" id="CAG8454779.1"/>
    </source>
</evidence>
<dbReference type="GO" id="GO:0005829">
    <property type="term" value="C:cytosol"/>
    <property type="evidence" value="ECO:0007669"/>
    <property type="project" value="TreeGrafter"/>
</dbReference>